<protein>
    <submittedName>
        <fullName evidence="1">Uncharacterized protein</fullName>
    </submittedName>
</protein>
<dbReference type="Proteomes" id="UP000837932">
    <property type="component" value="Unassembled WGS sequence"/>
</dbReference>
<comment type="caution">
    <text evidence="1">The sequence shown here is derived from an EMBL/GenBank/DDBJ whole genome shotgun (WGS) entry which is preliminary data.</text>
</comment>
<sequence>MYANGFYPQLAYIALLNPKPYLNSITYYLFDS</sequence>
<gene>
    <name evidence="1" type="ORF">EMA8858_01648</name>
</gene>
<organism evidence="1 2">
    <name type="scientific">Emticicia aquatica</name>
    <dbReference type="NCBI Taxonomy" id="1681835"/>
    <lineage>
        <taxon>Bacteria</taxon>
        <taxon>Pseudomonadati</taxon>
        <taxon>Bacteroidota</taxon>
        <taxon>Cytophagia</taxon>
        <taxon>Cytophagales</taxon>
        <taxon>Leadbetterellaceae</taxon>
        <taxon>Emticicia</taxon>
    </lineage>
</organism>
<accession>A0ABM9APU4</accession>
<reference evidence="1" key="1">
    <citation type="submission" date="2021-12" db="EMBL/GenBank/DDBJ databases">
        <authorList>
            <person name="Rodrigo-Torres L."/>
            <person name="Arahal R. D."/>
            <person name="Lucena T."/>
        </authorList>
    </citation>
    <scope>NUCLEOTIDE SEQUENCE</scope>
    <source>
        <strain evidence="1">CECT 8858</strain>
    </source>
</reference>
<dbReference type="EMBL" id="CAKLPY010000001">
    <property type="protein sequence ID" value="CAH0995525.1"/>
    <property type="molecule type" value="Genomic_DNA"/>
</dbReference>
<proteinExistence type="predicted"/>
<keyword evidence="2" id="KW-1185">Reference proteome</keyword>
<evidence type="ECO:0000313" key="2">
    <source>
        <dbReference type="Proteomes" id="UP000837932"/>
    </source>
</evidence>
<name>A0ABM9APU4_9BACT</name>
<evidence type="ECO:0000313" key="1">
    <source>
        <dbReference type="EMBL" id="CAH0995525.1"/>
    </source>
</evidence>